<keyword evidence="1" id="KW-0863">Zinc-finger</keyword>
<dbReference type="GO" id="GO:0008270">
    <property type="term" value="F:zinc ion binding"/>
    <property type="evidence" value="ECO:0007669"/>
    <property type="project" value="UniProtKB-KW"/>
</dbReference>
<dbReference type="PANTHER" id="PTHR35744">
    <property type="entry name" value="C2H2-TYPE DOMAIN-CONTAINING PROTEIN"/>
    <property type="match status" value="1"/>
</dbReference>
<name>A0A251QEZ1_PRUPE</name>
<dbReference type="AlphaFoldDB" id="A0A251QEZ1"/>
<evidence type="ECO:0000313" key="4">
    <source>
        <dbReference type="Proteomes" id="UP000006882"/>
    </source>
</evidence>
<keyword evidence="1" id="KW-0479">Metal-binding</keyword>
<dbReference type="PANTHER" id="PTHR35744:SF4">
    <property type="entry name" value="OS04G0464600 PROTEIN"/>
    <property type="match status" value="1"/>
</dbReference>
<organism evidence="3 4">
    <name type="scientific">Prunus persica</name>
    <name type="common">Peach</name>
    <name type="synonym">Amygdalus persica</name>
    <dbReference type="NCBI Taxonomy" id="3760"/>
    <lineage>
        <taxon>Eukaryota</taxon>
        <taxon>Viridiplantae</taxon>
        <taxon>Streptophyta</taxon>
        <taxon>Embryophyta</taxon>
        <taxon>Tracheophyta</taxon>
        <taxon>Spermatophyta</taxon>
        <taxon>Magnoliopsida</taxon>
        <taxon>eudicotyledons</taxon>
        <taxon>Gunneridae</taxon>
        <taxon>Pentapetalae</taxon>
        <taxon>rosids</taxon>
        <taxon>fabids</taxon>
        <taxon>Rosales</taxon>
        <taxon>Rosaceae</taxon>
        <taxon>Amygdaloideae</taxon>
        <taxon>Amygdaleae</taxon>
        <taxon>Prunus</taxon>
    </lineage>
</organism>
<accession>A0A251QEZ1</accession>
<dbReference type="Gene3D" id="3.30.160.60">
    <property type="entry name" value="Classic Zinc Finger"/>
    <property type="match status" value="1"/>
</dbReference>
<dbReference type="Gramene" id="ONI21235">
    <property type="protein sequence ID" value="ONI21235"/>
    <property type="gene ID" value="PRUPE_2G054400"/>
</dbReference>
<evidence type="ECO:0000259" key="2">
    <source>
        <dbReference type="PROSITE" id="PS50157"/>
    </source>
</evidence>
<dbReference type="SUPFAM" id="SSF57667">
    <property type="entry name" value="beta-beta-alpha zinc fingers"/>
    <property type="match status" value="1"/>
</dbReference>
<proteinExistence type="predicted"/>
<protein>
    <recommendedName>
        <fullName evidence="2">C2H2-type domain-containing protein</fullName>
    </recommendedName>
</protein>
<feature type="domain" description="C2H2-type" evidence="2">
    <location>
        <begin position="126"/>
        <end position="153"/>
    </location>
</feature>
<dbReference type="InterPro" id="IPR013087">
    <property type="entry name" value="Znf_C2H2_type"/>
</dbReference>
<evidence type="ECO:0000256" key="1">
    <source>
        <dbReference type="PROSITE-ProRule" id="PRU00042"/>
    </source>
</evidence>
<evidence type="ECO:0000313" key="3">
    <source>
        <dbReference type="EMBL" id="ONI21235.1"/>
    </source>
</evidence>
<keyword evidence="1" id="KW-0862">Zinc</keyword>
<reference evidence="3 4" key="1">
    <citation type="journal article" date="2013" name="Nat. Genet.">
        <title>The high-quality draft genome of peach (Prunus persica) identifies unique patterns of genetic diversity, domestication and genome evolution.</title>
        <authorList>
            <consortium name="International Peach Genome Initiative"/>
            <person name="Verde I."/>
            <person name="Abbott A.G."/>
            <person name="Scalabrin S."/>
            <person name="Jung S."/>
            <person name="Shu S."/>
            <person name="Marroni F."/>
            <person name="Zhebentyayeva T."/>
            <person name="Dettori M.T."/>
            <person name="Grimwood J."/>
            <person name="Cattonaro F."/>
            <person name="Zuccolo A."/>
            <person name="Rossini L."/>
            <person name="Jenkins J."/>
            <person name="Vendramin E."/>
            <person name="Meisel L.A."/>
            <person name="Decroocq V."/>
            <person name="Sosinski B."/>
            <person name="Prochnik S."/>
            <person name="Mitros T."/>
            <person name="Policriti A."/>
            <person name="Cipriani G."/>
            <person name="Dondini L."/>
            <person name="Ficklin S."/>
            <person name="Goodstein D.M."/>
            <person name="Xuan P."/>
            <person name="Del Fabbro C."/>
            <person name="Aramini V."/>
            <person name="Copetti D."/>
            <person name="Gonzalez S."/>
            <person name="Horner D.S."/>
            <person name="Falchi R."/>
            <person name="Lucas S."/>
            <person name="Mica E."/>
            <person name="Maldonado J."/>
            <person name="Lazzari B."/>
            <person name="Bielenberg D."/>
            <person name="Pirona R."/>
            <person name="Miculan M."/>
            <person name="Barakat A."/>
            <person name="Testolin R."/>
            <person name="Stella A."/>
            <person name="Tartarini S."/>
            <person name="Tonutti P."/>
            <person name="Arus P."/>
            <person name="Orellana A."/>
            <person name="Wells C."/>
            <person name="Main D."/>
            <person name="Vizzotto G."/>
            <person name="Silva H."/>
            <person name="Salamini F."/>
            <person name="Schmutz J."/>
            <person name="Morgante M."/>
            <person name="Rokhsar D.S."/>
        </authorList>
    </citation>
    <scope>NUCLEOTIDE SEQUENCE [LARGE SCALE GENOMIC DNA]</scope>
    <source>
        <strain evidence="4">cv. Nemared</strain>
    </source>
</reference>
<dbReference type="Proteomes" id="UP000006882">
    <property type="component" value="Chromosome G2"/>
</dbReference>
<sequence>MLKHLKFHHIFCTVQSKRSETLNPFTLLIRYCHFQSEPGFNSSSPTSCLPPEKIPEIAIFWDLDTKPPKSVSPYEAAVKLKTAASSFRLVRHMIAYANRHALDYVPQVVRERKERNRVVIRDGELNVCRVCGRRFYTNEKLLNHFKIHEKEHMKRLSQIESARGSRRVKLVGKYSMKMEKYKNAARDVLTPKAGRGLADERADAALRNHIVDMMDHRRAECLMLVSDDLDFVDVVMEAKLRCLKTVKVADSGFSWNEILIGKAKKEAVSVVGKWKDRDVLKRLE</sequence>
<dbReference type="STRING" id="3760.A0A251QEZ1"/>
<dbReference type="EMBL" id="CM007652">
    <property type="protein sequence ID" value="ONI21235.1"/>
    <property type="molecule type" value="Genomic_DNA"/>
</dbReference>
<dbReference type="eggNOG" id="ENOG502QUQA">
    <property type="taxonomic scope" value="Eukaryota"/>
</dbReference>
<dbReference type="PROSITE" id="PS50157">
    <property type="entry name" value="ZINC_FINGER_C2H2_2"/>
    <property type="match status" value="1"/>
</dbReference>
<dbReference type="InterPro" id="IPR036236">
    <property type="entry name" value="Znf_C2H2_sf"/>
</dbReference>
<keyword evidence="4" id="KW-1185">Reference proteome</keyword>
<dbReference type="PROSITE" id="PS00028">
    <property type="entry name" value="ZINC_FINGER_C2H2_1"/>
    <property type="match status" value="1"/>
</dbReference>
<gene>
    <name evidence="3" type="ORF">PRUPE_2G054400</name>
</gene>